<sequence length="209" mass="23903">MNNRNRLYKLYQRNVALGLQKSVYDLINEDLSAKDNLISMGFEDDTLRFGVEDIIEGILRNLRIDKGTTKERDGFMVEAAKLTELGIAFVEAADKCDRETMQRYIDNGYPVNFQHPKTLETALHNSVFHHDVKAIKMLLGTGKCDLFLQDRASKIPYMNAHLAEPNDEVAQLLIEPMEKAAIEQGINLPKLVAELTYEYEREMGFPLHL</sequence>
<dbReference type="Gene3D" id="1.25.40.20">
    <property type="entry name" value="Ankyrin repeat-containing domain"/>
    <property type="match status" value="1"/>
</dbReference>
<name>A0A1H9BWQ6_9PROT</name>
<dbReference type="Pfam" id="PF13637">
    <property type="entry name" value="Ank_4"/>
    <property type="match status" value="1"/>
</dbReference>
<proteinExistence type="predicted"/>
<reference evidence="1 2" key="1">
    <citation type="submission" date="2016-10" db="EMBL/GenBank/DDBJ databases">
        <authorList>
            <person name="de Groot N.N."/>
        </authorList>
    </citation>
    <scope>NUCLEOTIDE SEQUENCE [LARGE SCALE GENOMIC DNA]</scope>
    <source>
        <strain evidence="1 2">Nm9</strain>
    </source>
</reference>
<accession>A0A1H9BWQ6</accession>
<dbReference type="Proteomes" id="UP000181998">
    <property type="component" value="Unassembled WGS sequence"/>
</dbReference>
<gene>
    <name evidence="1" type="ORF">SAMN05421510_10112</name>
</gene>
<dbReference type="InterPro" id="IPR002110">
    <property type="entry name" value="Ankyrin_rpt"/>
</dbReference>
<evidence type="ECO:0000313" key="2">
    <source>
        <dbReference type="Proteomes" id="UP000181998"/>
    </source>
</evidence>
<evidence type="ECO:0000313" key="1">
    <source>
        <dbReference type="EMBL" id="SEP93003.1"/>
    </source>
</evidence>
<protein>
    <recommendedName>
        <fullName evidence="3">Ankyrin repeat-containing protein</fullName>
    </recommendedName>
</protein>
<dbReference type="EMBL" id="FOFX01000011">
    <property type="protein sequence ID" value="SEP93003.1"/>
    <property type="molecule type" value="Genomic_DNA"/>
</dbReference>
<dbReference type="InterPro" id="IPR036770">
    <property type="entry name" value="Ankyrin_rpt-contain_sf"/>
</dbReference>
<organism evidence="1 2">
    <name type="scientific">Nitrosomonas ureae</name>
    <dbReference type="NCBI Taxonomy" id="44577"/>
    <lineage>
        <taxon>Bacteria</taxon>
        <taxon>Pseudomonadati</taxon>
        <taxon>Pseudomonadota</taxon>
        <taxon>Betaproteobacteria</taxon>
        <taxon>Nitrosomonadales</taxon>
        <taxon>Nitrosomonadaceae</taxon>
        <taxon>Nitrosomonas</taxon>
    </lineage>
</organism>
<dbReference type="RefSeq" id="WP_074720106.1">
    <property type="nucleotide sequence ID" value="NZ_FOFX01000011.1"/>
</dbReference>
<evidence type="ECO:0008006" key="3">
    <source>
        <dbReference type="Google" id="ProtNLM"/>
    </source>
</evidence>
<dbReference type="AlphaFoldDB" id="A0A1H9BWQ6"/>
<dbReference type="SUPFAM" id="SSF48403">
    <property type="entry name" value="Ankyrin repeat"/>
    <property type="match status" value="1"/>
</dbReference>